<dbReference type="InterPro" id="IPR000047">
    <property type="entry name" value="HTH_motif"/>
</dbReference>
<reference evidence="12" key="1">
    <citation type="journal article" date="2012" name="Nature">
        <title>The oyster genome reveals stress adaptation and complexity of shell formation.</title>
        <authorList>
            <person name="Zhang G."/>
            <person name="Fang X."/>
            <person name="Guo X."/>
            <person name="Li L."/>
            <person name="Luo R."/>
            <person name="Xu F."/>
            <person name="Yang P."/>
            <person name="Zhang L."/>
            <person name="Wang X."/>
            <person name="Qi H."/>
            <person name="Xiong Z."/>
            <person name="Que H."/>
            <person name="Xie Y."/>
            <person name="Holland P.W."/>
            <person name="Paps J."/>
            <person name="Zhu Y."/>
            <person name="Wu F."/>
            <person name="Chen Y."/>
            <person name="Wang J."/>
            <person name="Peng C."/>
            <person name="Meng J."/>
            <person name="Yang L."/>
            <person name="Liu J."/>
            <person name="Wen B."/>
            <person name="Zhang N."/>
            <person name="Huang Z."/>
            <person name="Zhu Q."/>
            <person name="Feng Y."/>
            <person name="Mount A."/>
            <person name="Hedgecock D."/>
            <person name="Xu Z."/>
            <person name="Liu Y."/>
            <person name="Domazet-Loso T."/>
            <person name="Du Y."/>
            <person name="Sun X."/>
            <person name="Zhang S."/>
            <person name="Liu B."/>
            <person name="Cheng P."/>
            <person name="Jiang X."/>
            <person name="Li J."/>
            <person name="Fan D."/>
            <person name="Wang W."/>
            <person name="Fu W."/>
            <person name="Wang T."/>
            <person name="Wang B."/>
            <person name="Zhang J."/>
            <person name="Peng Z."/>
            <person name="Li Y."/>
            <person name="Li N."/>
            <person name="Wang J."/>
            <person name="Chen M."/>
            <person name="He Y."/>
            <person name="Tan F."/>
            <person name="Song X."/>
            <person name="Zheng Q."/>
            <person name="Huang R."/>
            <person name="Yang H."/>
            <person name="Du X."/>
            <person name="Chen L."/>
            <person name="Yang M."/>
            <person name="Gaffney P.M."/>
            <person name="Wang S."/>
            <person name="Luo L."/>
            <person name="She Z."/>
            <person name="Ming Y."/>
            <person name="Huang W."/>
            <person name="Zhang S."/>
            <person name="Huang B."/>
            <person name="Zhang Y."/>
            <person name="Qu T."/>
            <person name="Ni P."/>
            <person name="Miao G."/>
            <person name="Wang J."/>
            <person name="Wang Q."/>
            <person name="Steinberg C.E."/>
            <person name="Wang H."/>
            <person name="Li N."/>
            <person name="Qian L."/>
            <person name="Zhang G."/>
            <person name="Li Y."/>
            <person name="Yang H."/>
            <person name="Liu X."/>
            <person name="Wang J."/>
            <person name="Yin Y."/>
            <person name="Wang J."/>
        </authorList>
    </citation>
    <scope>NUCLEOTIDE SEQUENCE [LARGE SCALE GENOMIC DNA]</scope>
    <source>
        <strain evidence="12">05x7-T-G4-1.051#20</strain>
    </source>
</reference>
<dbReference type="Pfam" id="PF03826">
    <property type="entry name" value="OAR"/>
    <property type="match status" value="1"/>
</dbReference>
<feature type="domain" description="Homeobox" evidence="10">
    <location>
        <begin position="62"/>
        <end position="122"/>
    </location>
</feature>
<dbReference type="EMBL" id="JH816985">
    <property type="protein sequence ID" value="EKC38378.1"/>
    <property type="molecule type" value="Genomic_DNA"/>
</dbReference>
<dbReference type="InterPro" id="IPR009057">
    <property type="entry name" value="Homeodomain-like_sf"/>
</dbReference>
<evidence type="ECO:0000256" key="6">
    <source>
        <dbReference type="ARBA" id="ARBA00067166"/>
    </source>
</evidence>
<dbReference type="PROSITE" id="PS50071">
    <property type="entry name" value="HOMEOBOX_2"/>
    <property type="match status" value="1"/>
</dbReference>
<proteinExistence type="inferred from homology"/>
<feature type="DNA-binding region" description="Homeobox" evidence="7">
    <location>
        <begin position="64"/>
        <end position="123"/>
    </location>
</feature>
<dbReference type="KEGG" id="crg:105334613"/>
<dbReference type="InterPro" id="IPR017970">
    <property type="entry name" value="Homeobox_CS"/>
</dbReference>
<evidence type="ECO:0000256" key="3">
    <source>
        <dbReference type="ARBA" id="ARBA00023125"/>
    </source>
</evidence>
<protein>
    <recommendedName>
        <fullName evidence="6">Homeobox protein orthopedia</fullName>
    </recommendedName>
</protein>
<dbReference type="InterPro" id="IPR001356">
    <property type="entry name" value="HD"/>
</dbReference>
<evidence type="ECO:0000256" key="7">
    <source>
        <dbReference type="PROSITE-ProRule" id="PRU00108"/>
    </source>
</evidence>
<dbReference type="InterPro" id="IPR003654">
    <property type="entry name" value="OAR_dom"/>
</dbReference>
<dbReference type="SUPFAM" id="SSF46689">
    <property type="entry name" value="Homeodomain-like"/>
    <property type="match status" value="1"/>
</dbReference>
<evidence type="ECO:0000256" key="5">
    <source>
        <dbReference type="ARBA" id="ARBA00023242"/>
    </source>
</evidence>
<evidence type="ECO:0000256" key="2">
    <source>
        <dbReference type="ARBA" id="ARBA00006503"/>
    </source>
</evidence>
<dbReference type="OMA" id="PFGTMND"/>
<sequence length="285" mass="30883">MDLGATTLMPMPGNFGSSSQGSGLGLKADLGNPVTRPMPPQSPSRDSDSGGEDRMGDGDKPSKQKRHRTRFTPAQLNELERSFAKTHYPDIFMREELALRIGLTESRVQVWFQNRRAKWKKRKKTTNVFRTPGALLPNPGMTPFGTMNDAFCTFRPTDSRWSSIPSMTSPINGNPLALTSSLPRQTPLGQSFGSQVPFTGLQDACSTIASNISMPNNGASLHSTCFGVPSVSCASPLSANSNSPPISHPQVNCGMQDVDDAWRGTSIAELRRKALAHTATLTGYR</sequence>
<dbReference type="FunFam" id="1.10.10.60:FF:000719">
    <property type="entry name" value="Homeobox protein orthopedia-like Protein"/>
    <property type="match status" value="1"/>
</dbReference>
<dbReference type="Pfam" id="PF00046">
    <property type="entry name" value="Homeodomain"/>
    <property type="match status" value="1"/>
</dbReference>
<dbReference type="GO" id="GO:0030182">
    <property type="term" value="P:neuron differentiation"/>
    <property type="evidence" value="ECO:0007669"/>
    <property type="project" value="TreeGrafter"/>
</dbReference>
<keyword evidence="5 7" id="KW-0539">Nucleus</keyword>
<evidence type="ECO:0000256" key="1">
    <source>
        <dbReference type="ARBA" id="ARBA00004123"/>
    </source>
</evidence>
<gene>
    <name evidence="12" type="ORF">CGI_10021751</name>
</gene>
<comment type="subcellular location">
    <subcellularLocation>
        <location evidence="1 7 8">Nucleus</location>
    </subcellularLocation>
</comment>
<dbReference type="GO" id="GO:0003677">
    <property type="term" value="F:DNA binding"/>
    <property type="evidence" value="ECO:0007669"/>
    <property type="project" value="UniProtKB-UniRule"/>
</dbReference>
<evidence type="ECO:0000313" key="14">
    <source>
        <dbReference type="Proteomes" id="UP000005408"/>
    </source>
</evidence>
<dbReference type="Proteomes" id="UP000005408">
    <property type="component" value="Unassembled WGS sequence"/>
</dbReference>
<keyword evidence="4 7" id="KW-0371">Homeobox</keyword>
<evidence type="ECO:0000313" key="13">
    <source>
        <dbReference type="EnsemblMetazoa" id="G12489.1:cds"/>
    </source>
</evidence>
<organism evidence="12">
    <name type="scientific">Magallana gigas</name>
    <name type="common">Pacific oyster</name>
    <name type="synonym">Crassostrea gigas</name>
    <dbReference type="NCBI Taxonomy" id="29159"/>
    <lineage>
        <taxon>Eukaryota</taxon>
        <taxon>Metazoa</taxon>
        <taxon>Spiralia</taxon>
        <taxon>Lophotrochozoa</taxon>
        <taxon>Mollusca</taxon>
        <taxon>Bivalvia</taxon>
        <taxon>Autobranchia</taxon>
        <taxon>Pteriomorphia</taxon>
        <taxon>Ostreida</taxon>
        <taxon>Ostreoidea</taxon>
        <taxon>Ostreidae</taxon>
        <taxon>Magallana</taxon>
    </lineage>
</organism>
<dbReference type="PANTHER" id="PTHR46770">
    <property type="entry name" value="HOMEOBOX PROTEIN ORTHOPEDIA"/>
    <property type="match status" value="1"/>
</dbReference>
<evidence type="ECO:0000259" key="10">
    <source>
        <dbReference type="PROSITE" id="PS50071"/>
    </source>
</evidence>
<evidence type="ECO:0000256" key="4">
    <source>
        <dbReference type="ARBA" id="ARBA00023155"/>
    </source>
</evidence>
<reference evidence="13" key="2">
    <citation type="submission" date="2022-08" db="UniProtKB">
        <authorList>
            <consortium name="EnsemblMetazoa"/>
        </authorList>
    </citation>
    <scope>IDENTIFICATION</scope>
    <source>
        <strain evidence="13">05x7-T-G4-1.051#20</strain>
    </source>
</reference>
<dbReference type="GO" id="GO:0005634">
    <property type="term" value="C:nucleus"/>
    <property type="evidence" value="ECO:0007669"/>
    <property type="project" value="UniProtKB-SubCell"/>
</dbReference>
<comment type="similarity">
    <text evidence="2">Belongs to the paired homeobox family. Bicoid subfamily.</text>
</comment>
<evidence type="ECO:0000256" key="8">
    <source>
        <dbReference type="RuleBase" id="RU000682"/>
    </source>
</evidence>
<evidence type="ECO:0000259" key="11">
    <source>
        <dbReference type="PROSITE" id="PS50803"/>
    </source>
</evidence>
<dbReference type="OrthoDB" id="6159439at2759"/>
<dbReference type="PROSITE" id="PS50803">
    <property type="entry name" value="OAR"/>
    <property type="match status" value="1"/>
</dbReference>
<evidence type="ECO:0000313" key="12">
    <source>
        <dbReference type="EMBL" id="EKC38378.1"/>
    </source>
</evidence>
<feature type="compositionally biased region" description="Basic and acidic residues" evidence="9">
    <location>
        <begin position="45"/>
        <end position="62"/>
    </location>
</feature>
<keyword evidence="3 7" id="KW-0238">DNA-binding</keyword>
<dbReference type="CDD" id="cd00086">
    <property type="entry name" value="homeodomain"/>
    <property type="match status" value="1"/>
</dbReference>
<dbReference type="GO" id="GO:0000981">
    <property type="term" value="F:DNA-binding transcription factor activity, RNA polymerase II-specific"/>
    <property type="evidence" value="ECO:0007669"/>
    <property type="project" value="InterPro"/>
</dbReference>
<feature type="domain" description="OAR" evidence="11">
    <location>
        <begin position="265"/>
        <end position="278"/>
    </location>
</feature>
<dbReference type="HOGENOM" id="CLU_056068_0_0_1"/>
<evidence type="ECO:0000256" key="9">
    <source>
        <dbReference type="SAM" id="MobiDB-lite"/>
    </source>
</evidence>
<dbReference type="PROSITE" id="PS00027">
    <property type="entry name" value="HOMEOBOX_1"/>
    <property type="match status" value="1"/>
</dbReference>
<dbReference type="PRINTS" id="PR00031">
    <property type="entry name" value="HTHREPRESSR"/>
</dbReference>
<keyword evidence="14" id="KW-1185">Reference proteome</keyword>
<accession>K1QXF3</accession>
<feature type="region of interest" description="Disordered" evidence="9">
    <location>
        <begin position="1"/>
        <end position="73"/>
    </location>
</feature>
<dbReference type="AlphaFoldDB" id="K1QXF3"/>
<dbReference type="PANTHER" id="PTHR46770:SF1">
    <property type="entry name" value="HOMEOBOX PROTEIN ORTHOPEDIA"/>
    <property type="match status" value="1"/>
</dbReference>
<dbReference type="Gene3D" id="1.10.10.60">
    <property type="entry name" value="Homeodomain-like"/>
    <property type="match status" value="1"/>
</dbReference>
<dbReference type="InterPro" id="IPR051895">
    <property type="entry name" value="OTP_Homeobox"/>
</dbReference>
<name>K1QXF3_MAGGI</name>
<dbReference type="EnsemblMetazoa" id="G12489.1">
    <property type="protein sequence ID" value="G12489.1:cds"/>
    <property type="gene ID" value="G12489"/>
</dbReference>
<dbReference type="SMART" id="SM00389">
    <property type="entry name" value="HOX"/>
    <property type="match status" value="1"/>
</dbReference>